<proteinExistence type="predicted"/>
<accession>A0A1H0HM42</accession>
<keyword evidence="4" id="KW-1185">Reference proteome</keyword>
<dbReference type="Gene3D" id="3.40.50.11290">
    <property type="match status" value="1"/>
</dbReference>
<dbReference type="Pfam" id="PF04168">
    <property type="entry name" value="Alpha-E"/>
    <property type="match status" value="1"/>
</dbReference>
<evidence type="ECO:0000259" key="1">
    <source>
        <dbReference type="Pfam" id="PF04168"/>
    </source>
</evidence>
<reference evidence="3 4" key="1">
    <citation type="submission" date="2016-10" db="EMBL/GenBank/DDBJ databases">
        <authorList>
            <person name="de Groot N.N."/>
        </authorList>
    </citation>
    <scope>NUCLEOTIDE SEQUENCE [LARGE SCALE GENOMIC DNA]</scope>
    <source>
        <strain evidence="4">L7-484,KACC 16230,DSM 25025</strain>
    </source>
</reference>
<evidence type="ECO:0000313" key="4">
    <source>
        <dbReference type="Proteomes" id="UP000198793"/>
    </source>
</evidence>
<dbReference type="SUPFAM" id="SSF56059">
    <property type="entry name" value="Glutathione synthetase ATP-binding domain-like"/>
    <property type="match status" value="1"/>
</dbReference>
<dbReference type="Pfam" id="PF14403">
    <property type="entry name" value="CP_ATPgrasp_2"/>
    <property type="match status" value="1"/>
</dbReference>
<evidence type="ECO:0000259" key="2">
    <source>
        <dbReference type="Pfam" id="PF14403"/>
    </source>
</evidence>
<name>A0A1H0HM42_9HYPH</name>
<gene>
    <name evidence="3" type="ORF">SAMN05192530_104169</name>
</gene>
<dbReference type="PANTHER" id="PTHR34595:SF2">
    <property type="entry name" value="BLR2978 PROTEIN"/>
    <property type="match status" value="1"/>
</dbReference>
<dbReference type="STRING" id="1166073.SAMN05192530_104169"/>
<dbReference type="AlphaFoldDB" id="A0A1H0HM42"/>
<dbReference type="Proteomes" id="UP000198793">
    <property type="component" value="Unassembled WGS sequence"/>
</dbReference>
<dbReference type="EMBL" id="FNIT01000004">
    <property type="protein sequence ID" value="SDO20134.1"/>
    <property type="molecule type" value="Genomic_DNA"/>
</dbReference>
<dbReference type="InterPro" id="IPR051680">
    <property type="entry name" value="ATP-dep_Glu-Cys_Ligase-2"/>
</dbReference>
<feature type="domain" description="DUF403" evidence="1">
    <location>
        <begin position="500"/>
        <end position="775"/>
    </location>
</feature>
<protein>
    <submittedName>
        <fullName evidence="3">Uncharacterized conserved protein, circularly permuted ATPgrasp superfamily</fullName>
    </submittedName>
</protein>
<dbReference type="RefSeq" id="WP_244519580.1">
    <property type="nucleotide sequence ID" value="NZ_FNIT01000004.1"/>
</dbReference>
<dbReference type="PANTHER" id="PTHR34595">
    <property type="entry name" value="BLR5612 PROTEIN"/>
    <property type="match status" value="1"/>
</dbReference>
<organism evidence="3 4">
    <name type="scientific">Aureimonas jatrophae</name>
    <dbReference type="NCBI Taxonomy" id="1166073"/>
    <lineage>
        <taxon>Bacteria</taxon>
        <taxon>Pseudomonadati</taxon>
        <taxon>Pseudomonadota</taxon>
        <taxon>Alphaproteobacteria</taxon>
        <taxon>Hyphomicrobiales</taxon>
        <taxon>Aurantimonadaceae</taxon>
        <taxon>Aureimonas</taxon>
    </lineage>
</organism>
<dbReference type="InterPro" id="IPR025841">
    <property type="entry name" value="CP_ATPgrasp_2"/>
</dbReference>
<evidence type="ECO:0000313" key="3">
    <source>
        <dbReference type="EMBL" id="SDO20134.1"/>
    </source>
</evidence>
<dbReference type="InterPro" id="IPR007296">
    <property type="entry name" value="DUF403"/>
</dbReference>
<feature type="domain" description="Circularly permuted ATP-grasp type 2" evidence="2">
    <location>
        <begin position="91"/>
        <end position="452"/>
    </location>
</feature>
<sequence>MRSDRLARAPAAGNPLLDGYAPPSGAFDEMRGADGMVRPHYRSLIAALGALAPEERERRLGSAAQYLREAGVFYRAGGETGERQWPLAVPPLILAPEEWRALERDLKARAHYLEALLADLYGSRRLVREGVLPGRLLGSNPEFLRPLANQALGGRPLLGFLAIDLRRDANGRWHAVADRTQAPSGAGFALENRVATARALPDLAKAHRLRRLAGFFTRFRDTLDALGGRTEGGGRPGLLTPGPSNETYFEHSYLARYLGLQLLEGGDLAVHGDEARVRTVEGLRPISVLWRRMDADWTDPLELKSRSRLGTPGLVRAVRAGHVHLVNALGSGLAETPAFAAFEDAMARHLTGEPLALAAPETLWLGDASARERSQDAGWRIIEGFPGQAETAVRTSGEERWAELAARRVLPASTTPVLEEGRLVPRPVTLRVFLARSAAGWEVMPGGFARAAPRSGSDVEAIAAGGRSLDVWIAAEEEERPVTLLGQATGDFQRRLPGSLPSRAADNLFWLGRSVERLEAAVRLWRASLVADAPSGALAAARAALLARSGVGAADEDAALGLRHLARGAYDIASRIRDRFSPDGWRVLHEIVEVLDEAVAGSKGRDDDVLADRLLTRLAGFSGLVGENMVRLSGWRFLQCGRRLERGMLAAEVGAAFLAVEDEGVLDALLDYADSRMTYRRRFSVELSAPSVLDLVALDPLNPRSVAYQVEALRELLAQMPGNRPGESLDPPSRRAARLKVRLETALPAEVNAAWLARIARDLADISDLLTERFFAAEPEGAIERWEAE</sequence>